<keyword evidence="3" id="KW-0288">FMN</keyword>
<dbReference type="PANTHER" id="PTHR33798:SF5">
    <property type="entry name" value="FLAVIN REDUCTASE LIKE DOMAIN-CONTAINING PROTEIN"/>
    <property type="match status" value="1"/>
</dbReference>
<dbReference type="SUPFAM" id="SSF50475">
    <property type="entry name" value="FMN-binding split barrel"/>
    <property type="match status" value="1"/>
</dbReference>
<dbReference type="Pfam" id="PF01613">
    <property type="entry name" value="Flavin_Reduct"/>
    <property type="match status" value="1"/>
</dbReference>
<keyword evidence="7" id="KW-1185">Reference proteome</keyword>
<evidence type="ECO:0000256" key="3">
    <source>
        <dbReference type="ARBA" id="ARBA00022643"/>
    </source>
</evidence>
<evidence type="ECO:0000256" key="4">
    <source>
        <dbReference type="ARBA" id="ARBA00038054"/>
    </source>
</evidence>
<evidence type="ECO:0000256" key="2">
    <source>
        <dbReference type="ARBA" id="ARBA00022630"/>
    </source>
</evidence>
<gene>
    <name evidence="6" type="ORF">KS2013_879</name>
</gene>
<dbReference type="OrthoDB" id="9785826at2"/>
<comment type="similarity">
    <text evidence="4">Belongs to the flavoredoxin family.</text>
</comment>
<dbReference type="Proteomes" id="UP000094147">
    <property type="component" value="Chromosome"/>
</dbReference>
<sequence>MYLNSKNIEELERKYRLNLINSITGIKPANLIGTISADGVQNVAIFSSVVHLGSNPPLLGMIVRPDDDVPRNTFDNLRETGCYTINHIPKEVVKQAHYTSAKFPEDVSEFERCGLTSFFIDDFKAPFVEESPIKIGMEFKQDIPIELNGTHLVIGEIKMILAPDDAIDERGYIDLESFNHVGIAGLNQYYSFQKEAEFPYVRLNEVPEDL</sequence>
<dbReference type="EMBL" id="CP012418">
    <property type="protein sequence ID" value="AOE49601.1"/>
    <property type="molecule type" value="Genomic_DNA"/>
</dbReference>
<protein>
    <recommendedName>
        <fullName evidence="5">Flavin reductase like domain-containing protein</fullName>
    </recommendedName>
</protein>
<proteinExistence type="inferred from homology"/>
<evidence type="ECO:0000313" key="7">
    <source>
        <dbReference type="Proteomes" id="UP000094147"/>
    </source>
</evidence>
<dbReference type="InterPro" id="IPR012349">
    <property type="entry name" value="Split_barrel_FMN-bd"/>
</dbReference>
<dbReference type="PANTHER" id="PTHR33798">
    <property type="entry name" value="FLAVOPROTEIN OXYGENASE"/>
    <property type="match status" value="1"/>
</dbReference>
<dbReference type="AlphaFoldDB" id="A0A1B3B9X0"/>
<comment type="cofactor">
    <cofactor evidence="1">
        <name>FMN</name>
        <dbReference type="ChEBI" id="CHEBI:58210"/>
    </cofactor>
</comment>
<keyword evidence="2" id="KW-0285">Flavoprotein</keyword>
<name>A0A1B3B9X0_9GAMM</name>
<dbReference type="GO" id="GO:0010181">
    <property type="term" value="F:FMN binding"/>
    <property type="evidence" value="ECO:0007669"/>
    <property type="project" value="InterPro"/>
</dbReference>
<accession>A0A1B3B9X0</accession>
<dbReference type="KEGG" id="ksd:KS2013_879"/>
<evidence type="ECO:0000259" key="5">
    <source>
        <dbReference type="Pfam" id="PF01613"/>
    </source>
</evidence>
<organism evidence="6 7">
    <name type="scientific">Kangiella sediminilitoris</name>
    <dbReference type="NCBI Taxonomy" id="1144748"/>
    <lineage>
        <taxon>Bacteria</taxon>
        <taxon>Pseudomonadati</taxon>
        <taxon>Pseudomonadota</taxon>
        <taxon>Gammaproteobacteria</taxon>
        <taxon>Kangiellales</taxon>
        <taxon>Kangiellaceae</taxon>
        <taxon>Kangiella</taxon>
    </lineage>
</organism>
<dbReference type="GO" id="GO:0016646">
    <property type="term" value="F:oxidoreductase activity, acting on the CH-NH group of donors, NAD or NADP as acceptor"/>
    <property type="evidence" value="ECO:0007669"/>
    <property type="project" value="UniProtKB-ARBA"/>
</dbReference>
<dbReference type="STRING" id="1144748.KS2013_879"/>
<reference evidence="7" key="1">
    <citation type="submission" date="2015-08" db="EMBL/GenBank/DDBJ databases">
        <authorList>
            <person name="Kim K.M."/>
        </authorList>
    </citation>
    <scope>NUCLEOTIDE SEQUENCE [LARGE SCALE GENOMIC DNA]</scope>
    <source>
        <strain evidence="7">KCTC 23892</strain>
    </source>
</reference>
<evidence type="ECO:0000256" key="1">
    <source>
        <dbReference type="ARBA" id="ARBA00001917"/>
    </source>
</evidence>
<dbReference type="InterPro" id="IPR002563">
    <property type="entry name" value="Flavin_Rdtase-like_dom"/>
</dbReference>
<feature type="domain" description="Flavin reductase like" evidence="5">
    <location>
        <begin position="29"/>
        <end position="167"/>
    </location>
</feature>
<evidence type="ECO:0000313" key="6">
    <source>
        <dbReference type="EMBL" id="AOE49601.1"/>
    </source>
</evidence>
<dbReference type="PATRIC" id="fig|1144748.3.peg.889"/>
<dbReference type="RefSeq" id="WP_068990310.1">
    <property type="nucleotide sequence ID" value="NZ_CP012418.1"/>
</dbReference>
<dbReference type="Gene3D" id="2.30.110.10">
    <property type="entry name" value="Electron Transport, Fmn-binding Protein, Chain A"/>
    <property type="match status" value="1"/>
</dbReference>